<evidence type="ECO:0000313" key="1">
    <source>
        <dbReference type="EMBL" id="OGD83751.1"/>
    </source>
</evidence>
<sequence length="86" mass="10201">MILKTTPYFVKILSKKIKRNPLLRNKIDKQINLLIKDYHHPSLKTHKLSGSRNDQHSIWIEGNIRITFKIVKNVIILVDLITHDEY</sequence>
<evidence type="ECO:0000313" key="2">
    <source>
        <dbReference type="Proteomes" id="UP000179237"/>
    </source>
</evidence>
<dbReference type="Proteomes" id="UP000179237">
    <property type="component" value="Unassembled WGS sequence"/>
</dbReference>
<proteinExistence type="predicted"/>
<dbReference type="Gene3D" id="3.30.2310.20">
    <property type="entry name" value="RelE-like"/>
    <property type="match status" value="1"/>
</dbReference>
<protein>
    <submittedName>
        <fullName evidence="1">Uncharacterized protein</fullName>
    </submittedName>
</protein>
<name>A0A1F5FVW2_9BACT</name>
<dbReference type="EMBL" id="MFAQ01000009">
    <property type="protein sequence ID" value="OGD83751.1"/>
    <property type="molecule type" value="Genomic_DNA"/>
</dbReference>
<dbReference type="InterPro" id="IPR035093">
    <property type="entry name" value="RelE/ParE_toxin_dom_sf"/>
</dbReference>
<dbReference type="SUPFAM" id="SSF143011">
    <property type="entry name" value="RelE-like"/>
    <property type="match status" value="1"/>
</dbReference>
<dbReference type="AlphaFoldDB" id="A0A1F5FVW2"/>
<comment type="caution">
    <text evidence="1">The sequence shown here is derived from an EMBL/GenBank/DDBJ whole genome shotgun (WGS) entry which is preliminary data.</text>
</comment>
<accession>A0A1F5FVW2</accession>
<organism evidence="1 2">
    <name type="scientific">Candidatus Collierbacteria bacterium RIFOXYD1_FULL_40_9</name>
    <dbReference type="NCBI Taxonomy" id="1817731"/>
    <lineage>
        <taxon>Bacteria</taxon>
        <taxon>Candidatus Collieribacteriota</taxon>
    </lineage>
</organism>
<gene>
    <name evidence="1" type="ORF">A2572_00840</name>
</gene>
<reference evidence="1 2" key="1">
    <citation type="journal article" date="2016" name="Nat. Commun.">
        <title>Thousands of microbial genomes shed light on interconnected biogeochemical processes in an aquifer system.</title>
        <authorList>
            <person name="Anantharaman K."/>
            <person name="Brown C.T."/>
            <person name="Hug L.A."/>
            <person name="Sharon I."/>
            <person name="Castelle C.J."/>
            <person name="Probst A.J."/>
            <person name="Thomas B.C."/>
            <person name="Singh A."/>
            <person name="Wilkins M.J."/>
            <person name="Karaoz U."/>
            <person name="Brodie E.L."/>
            <person name="Williams K.H."/>
            <person name="Hubbard S.S."/>
            <person name="Banfield J.F."/>
        </authorList>
    </citation>
    <scope>NUCLEOTIDE SEQUENCE [LARGE SCALE GENOMIC DNA]</scope>
</reference>